<gene>
    <name evidence="1" type="ORF">DI603_23225</name>
</gene>
<comment type="caution">
    <text evidence="1">The sequence shown here is derived from an EMBL/GenBank/DDBJ whole genome shotgun (WGS) entry which is preliminary data.</text>
</comment>
<sequence length="97" mass="10622">MPAPTPIADALRGHNALNRLGQGLQDARRRFEAIAPALPAALAAQLQPGQVDDDGWTLMAANSAVAAKLRQLLPRLEERLHKADLHPARIRVRLLQR</sequence>
<proteinExistence type="predicted"/>
<reference evidence="1 2" key="1">
    <citation type="submission" date="2017-08" db="EMBL/GenBank/DDBJ databases">
        <title>Infants hospitalized years apart are colonized by the same room-sourced microbial strains.</title>
        <authorList>
            <person name="Brooks B."/>
            <person name="Olm M.R."/>
            <person name="Firek B.A."/>
            <person name="Baker R."/>
            <person name="Thomas B.C."/>
            <person name="Morowitz M.J."/>
            <person name="Banfield J.F."/>
        </authorList>
    </citation>
    <scope>NUCLEOTIDE SEQUENCE [LARGE SCALE GENOMIC DNA]</scope>
    <source>
        <strain evidence="1">S2_012_000_R2_81</strain>
    </source>
</reference>
<evidence type="ECO:0000313" key="2">
    <source>
        <dbReference type="Proteomes" id="UP000249633"/>
    </source>
</evidence>
<evidence type="ECO:0008006" key="3">
    <source>
        <dbReference type="Google" id="ProtNLM"/>
    </source>
</evidence>
<dbReference type="AlphaFoldDB" id="A0A2W5D973"/>
<evidence type="ECO:0000313" key="1">
    <source>
        <dbReference type="EMBL" id="PZP26913.1"/>
    </source>
</evidence>
<dbReference type="EMBL" id="QFOD01000043">
    <property type="protein sequence ID" value="PZP26913.1"/>
    <property type="molecule type" value="Genomic_DNA"/>
</dbReference>
<protein>
    <recommendedName>
        <fullName evidence="3">DUF721 domain-containing protein</fullName>
    </recommendedName>
</protein>
<dbReference type="InterPro" id="IPR007922">
    <property type="entry name" value="DciA-like"/>
</dbReference>
<accession>A0A2W5D973</accession>
<dbReference type="Proteomes" id="UP000249633">
    <property type="component" value="Unassembled WGS sequence"/>
</dbReference>
<dbReference type="Pfam" id="PF05258">
    <property type="entry name" value="DciA"/>
    <property type="match status" value="1"/>
</dbReference>
<organism evidence="1 2">
    <name type="scientific">Roseateles depolymerans</name>
    <dbReference type="NCBI Taxonomy" id="76731"/>
    <lineage>
        <taxon>Bacteria</taxon>
        <taxon>Pseudomonadati</taxon>
        <taxon>Pseudomonadota</taxon>
        <taxon>Betaproteobacteria</taxon>
        <taxon>Burkholderiales</taxon>
        <taxon>Sphaerotilaceae</taxon>
        <taxon>Roseateles</taxon>
    </lineage>
</organism>
<name>A0A2W5D973_9BURK</name>